<gene>
    <name evidence="2" type="ORF">J7T54_008186</name>
</gene>
<sequence>MPVVTFIHYLRTYAPAAANSSNNNNITDSPYAKDAAEGTTKKKEKKEKFAAVAAITTAAEAEAAKEDKAKGKAKTPKGELVETTALELKKLRAAAKERAKKAKTTLAAAAASIRGSRAATSREVASLSRRIRRANKLATRQLALSEWIARRLCAEDFVPLPPLSDEEITEEDESKED</sequence>
<proteinExistence type="predicted"/>
<evidence type="ECO:0000313" key="3">
    <source>
        <dbReference type="Proteomes" id="UP001055219"/>
    </source>
</evidence>
<dbReference type="AlphaFoldDB" id="A0A9Q0BH26"/>
<dbReference type="Proteomes" id="UP001055219">
    <property type="component" value="Unassembled WGS sequence"/>
</dbReference>
<dbReference type="GeneID" id="75834658"/>
<evidence type="ECO:0000313" key="2">
    <source>
        <dbReference type="EMBL" id="KAI6785092.1"/>
    </source>
</evidence>
<feature type="compositionally biased region" description="Basic and acidic residues" evidence="1">
    <location>
        <begin position="34"/>
        <end position="45"/>
    </location>
</feature>
<reference evidence="2" key="1">
    <citation type="journal article" date="2021" name="J Fungi (Basel)">
        <title>Genomic and Metabolomic Analyses of the Marine Fungus Emericellopsis cladophorae: Insights into Saltwater Adaptability Mechanisms and Its Biosynthetic Potential.</title>
        <authorList>
            <person name="Goncalves M.F.M."/>
            <person name="Hilario S."/>
            <person name="Van de Peer Y."/>
            <person name="Esteves A.C."/>
            <person name="Alves A."/>
        </authorList>
    </citation>
    <scope>NUCLEOTIDE SEQUENCE</scope>
    <source>
        <strain evidence="2">MUM 19.33</strain>
    </source>
</reference>
<organism evidence="2 3">
    <name type="scientific">Emericellopsis cladophorae</name>
    <dbReference type="NCBI Taxonomy" id="2686198"/>
    <lineage>
        <taxon>Eukaryota</taxon>
        <taxon>Fungi</taxon>
        <taxon>Dikarya</taxon>
        <taxon>Ascomycota</taxon>
        <taxon>Pezizomycotina</taxon>
        <taxon>Sordariomycetes</taxon>
        <taxon>Hypocreomycetidae</taxon>
        <taxon>Hypocreales</taxon>
        <taxon>Bionectriaceae</taxon>
        <taxon>Emericellopsis</taxon>
    </lineage>
</organism>
<comment type="caution">
    <text evidence="2">The sequence shown here is derived from an EMBL/GenBank/DDBJ whole genome shotgun (WGS) entry which is preliminary data.</text>
</comment>
<dbReference type="EMBL" id="JAGIXG020000003">
    <property type="protein sequence ID" value="KAI6785092.1"/>
    <property type="molecule type" value="Genomic_DNA"/>
</dbReference>
<feature type="region of interest" description="Disordered" evidence="1">
    <location>
        <begin position="18"/>
        <end position="45"/>
    </location>
</feature>
<protein>
    <submittedName>
        <fullName evidence="2">Uncharacterized protein</fullName>
    </submittedName>
</protein>
<dbReference type="RefSeq" id="XP_051365948.1">
    <property type="nucleotide sequence ID" value="XM_051502791.1"/>
</dbReference>
<evidence type="ECO:0000256" key="1">
    <source>
        <dbReference type="SAM" id="MobiDB-lite"/>
    </source>
</evidence>
<accession>A0A9Q0BH26</accession>
<name>A0A9Q0BH26_9HYPO</name>
<keyword evidence="3" id="KW-1185">Reference proteome</keyword>
<reference evidence="2" key="2">
    <citation type="submission" date="2022-07" db="EMBL/GenBank/DDBJ databases">
        <authorList>
            <person name="Goncalves M.F.M."/>
            <person name="Hilario S."/>
            <person name="Van De Peer Y."/>
            <person name="Esteves A.C."/>
            <person name="Alves A."/>
        </authorList>
    </citation>
    <scope>NUCLEOTIDE SEQUENCE</scope>
    <source>
        <strain evidence="2">MUM 19.33</strain>
    </source>
</reference>